<feature type="region of interest" description="Disordered" evidence="1">
    <location>
        <begin position="194"/>
        <end position="219"/>
    </location>
</feature>
<dbReference type="KEGG" id="dwi:26529843"/>
<reference evidence="2 3" key="1">
    <citation type="journal article" date="2007" name="Nature">
        <title>Evolution of genes and genomes on the Drosophila phylogeny.</title>
        <authorList>
            <consortium name="Drosophila 12 Genomes Consortium"/>
            <person name="Clark A.G."/>
            <person name="Eisen M.B."/>
            <person name="Smith D.R."/>
            <person name="Bergman C.M."/>
            <person name="Oliver B."/>
            <person name="Markow T.A."/>
            <person name="Kaufman T.C."/>
            <person name="Kellis M."/>
            <person name="Gelbart W."/>
            <person name="Iyer V.N."/>
            <person name="Pollard D.A."/>
            <person name="Sackton T.B."/>
            <person name="Larracuente A.M."/>
            <person name="Singh N.D."/>
            <person name="Abad J.P."/>
            <person name="Abt D.N."/>
            <person name="Adryan B."/>
            <person name="Aguade M."/>
            <person name="Akashi H."/>
            <person name="Anderson W.W."/>
            <person name="Aquadro C.F."/>
            <person name="Ardell D.H."/>
            <person name="Arguello R."/>
            <person name="Artieri C.G."/>
            <person name="Barbash D.A."/>
            <person name="Barker D."/>
            <person name="Barsanti P."/>
            <person name="Batterham P."/>
            <person name="Batzoglou S."/>
            <person name="Begun D."/>
            <person name="Bhutkar A."/>
            <person name="Blanco E."/>
            <person name="Bosak S.A."/>
            <person name="Bradley R.K."/>
            <person name="Brand A.D."/>
            <person name="Brent M.R."/>
            <person name="Brooks A.N."/>
            <person name="Brown R.H."/>
            <person name="Butlin R.K."/>
            <person name="Caggese C."/>
            <person name="Calvi B.R."/>
            <person name="Bernardo de Carvalho A."/>
            <person name="Caspi A."/>
            <person name="Castrezana S."/>
            <person name="Celniker S.E."/>
            <person name="Chang J.L."/>
            <person name="Chapple C."/>
            <person name="Chatterji S."/>
            <person name="Chinwalla A."/>
            <person name="Civetta A."/>
            <person name="Clifton S.W."/>
            <person name="Comeron J.M."/>
            <person name="Costello J.C."/>
            <person name="Coyne J.A."/>
            <person name="Daub J."/>
            <person name="David R.G."/>
            <person name="Delcher A.L."/>
            <person name="Delehaunty K."/>
            <person name="Do C.B."/>
            <person name="Ebling H."/>
            <person name="Edwards K."/>
            <person name="Eickbush T."/>
            <person name="Evans J.D."/>
            <person name="Filipski A."/>
            <person name="Findeiss S."/>
            <person name="Freyhult E."/>
            <person name="Fulton L."/>
            <person name="Fulton R."/>
            <person name="Garcia A.C."/>
            <person name="Gardiner A."/>
            <person name="Garfield D.A."/>
            <person name="Garvin B.E."/>
            <person name="Gibson G."/>
            <person name="Gilbert D."/>
            <person name="Gnerre S."/>
            <person name="Godfrey J."/>
            <person name="Good R."/>
            <person name="Gotea V."/>
            <person name="Gravely B."/>
            <person name="Greenberg A.J."/>
            <person name="Griffiths-Jones S."/>
            <person name="Gross S."/>
            <person name="Guigo R."/>
            <person name="Gustafson E.A."/>
            <person name="Haerty W."/>
            <person name="Hahn M.W."/>
            <person name="Halligan D.L."/>
            <person name="Halpern A.L."/>
            <person name="Halter G.M."/>
            <person name="Han M.V."/>
            <person name="Heger A."/>
            <person name="Hillier L."/>
            <person name="Hinrichs A.S."/>
            <person name="Holmes I."/>
            <person name="Hoskins R.A."/>
            <person name="Hubisz M.J."/>
            <person name="Hultmark D."/>
            <person name="Huntley M.A."/>
            <person name="Jaffe D.B."/>
            <person name="Jagadeeshan S."/>
            <person name="Jeck W.R."/>
            <person name="Johnson J."/>
            <person name="Jones C.D."/>
            <person name="Jordan W.C."/>
            <person name="Karpen G.H."/>
            <person name="Kataoka E."/>
            <person name="Keightley P.D."/>
            <person name="Kheradpour P."/>
            <person name="Kirkness E.F."/>
            <person name="Koerich L.B."/>
            <person name="Kristiansen K."/>
            <person name="Kudrna D."/>
            <person name="Kulathinal R.J."/>
            <person name="Kumar S."/>
            <person name="Kwok R."/>
            <person name="Lander E."/>
            <person name="Langley C.H."/>
            <person name="Lapoint R."/>
            <person name="Lazzaro B.P."/>
            <person name="Lee S.J."/>
            <person name="Levesque L."/>
            <person name="Li R."/>
            <person name="Lin C.F."/>
            <person name="Lin M.F."/>
            <person name="Lindblad-Toh K."/>
            <person name="Llopart A."/>
            <person name="Long M."/>
            <person name="Low L."/>
            <person name="Lozovsky E."/>
            <person name="Lu J."/>
            <person name="Luo M."/>
            <person name="Machado C.A."/>
            <person name="Makalowski W."/>
            <person name="Marzo M."/>
            <person name="Matsuda M."/>
            <person name="Matzkin L."/>
            <person name="McAllister B."/>
            <person name="McBride C.S."/>
            <person name="McKernan B."/>
            <person name="McKernan K."/>
            <person name="Mendez-Lago M."/>
            <person name="Minx P."/>
            <person name="Mollenhauer M.U."/>
            <person name="Montooth K."/>
            <person name="Mount S.M."/>
            <person name="Mu X."/>
            <person name="Myers E."/>
            <person name="Negre B."/>
            <person name="Newfeld S."/>
            <person name="Nielsen R."/>
            <person name="Noor M.A."/>
            <person name="O'Grady P."/>
            <person name="Pachter L."/>
            <person name="Papaceit M."/>
            <person name="Parisi M.J."/>
            <person name="Parisi M."/>
            <person name="Parts L."/>
            <person name="Pedersen J.S."/>
            <person name="Pesole G."/>
            <person name="Phillippy A.M."/>
            <person name="Ponting C.P."/>
            <person name="Pop M."/>
            <person name="Porcelli D."/>
            <person name="Powell J.R."/>
            <person name="Prohaska S."/>
            <person name="Pruitt K."/>
            <person name="Puig M."/>
            <person name="Quesneville H."/>
            <person name="Ram K.R."/>
            <person name="Rand D."/>
            <person name="Rasmussen M.D."/>
            <person name="Reed L.K."/>
            <person name="Reenan R."/>
            <person name="Reily A."/>
            <person name="Remington K.A."/>
            <person name="Rieger T.T."/>
            <person name="Ritchie M.G."/>
            <person name="Robin C."/>
            <person name="Rogers Y.H."/>
            <person name="Rohde C."/>
            <person name="Rozas J."/>
            <person name="Rubenfield M.J."/>
            <person name="Ruiz A."/>
            <person name="Russo S."/>
            <person name="Salzberg S.L."/>
            <person name="Sanchez-Gracia A."/>
            <person name="Saranga D.J."/>
            <person name="Sato H."/>
            <person name="Schaeffer S.W."/>
            <person name="Schatz M.C."/>
            <person name="Schlenke T."/>
            <person name="Schwartz R."/>
            <person name="Segarra C."/>
            <person name="Singh R.S."/>
            <person name="Sirot L."/>
            <person name="Sirota M."/>
            <person name="Sisneros N.B."/>
            <person name="Smith C.D."/>
            <person name="Smith T.F."/>
            <person name="Spieth J."/>
            <person name="Stage D.E."/>
            <person name="Stark A."/>
            <person name="Stephan W."/>
            <person name="Strausberg R.L."/>
            <person name="Strempel S."/>
            <person name="Sturgill D."/>
            <person name="Sutton G."/>
            <person name="Sutton G.G."/>
            <person name="Tao W."/>
            <person name="Teichmann S."/>
            <person name="Tobari Y.N."/>
            <person name="Tomimura Y."/>
            <person name="Tsolas J.M."/>
            <person name="Valente V.L."/>
            <person name="Venter E."/>
            <person name="Venter J.C."/>
            <person name="Vicario S."/>
            <person name="Vieira F.G."/>
            <person name="Vilella A.J."/>
            <person name="Villasante A."/>
            <person name="Walenz B."/>
            <person name="Wang J."/>
            <person name="Wasserman M."/>
            <person name="Watts T."/>
            <person name="Wilson D."/>
            <person name="Wilson R.K."/>
            <person name="Wing R.A."/>
            <person name="Wolfner M.F."/>
            <person name="Wong A."/>
            <person name="Wong G.K."/>
            <person name="Wu C.I."/>
            <person name="Wu G."/>
            <person name="Yamamoto D."/>
            <person name="Yang H.P."/>
            <person name="Yang S.P."/>
            <person name="Yorke J.A."/>
            <person name="Yoshida K."/>
            <person name="Zdobnov E."/>
            <person name="Zhang P."/>
            <person name="Zhang Y."/>
            <person name="Zimin A.V."/>
            <person name="Baldwin J."/>
            <person name="Abdouelleil A."/>
            <person name="Abdulkadir J."/>
            <person name="Abebe A."/>
            <person name="Abera B."/>
            <person name="Abreu J."/>
            <person name="Acer S.C."/>
            <person name="Aftuck L."/>
            <person name="Alexander A."/>
            <person name="An P."/>
            <person name="Anderson E."/>
            <person name="Anderson S."/>
            <person name="Arachi H."/>
            <person name="Azer M."/>
            <person name="Bachantsang P."/>
            <person name="Barry A."/>
            <person name="Bayul T."/>
            <person name="Berlin A."/>
            <person name="Bessette D."/>
            <person name="Bloom T."/>
            <person name="Blye J."/>
            <person name="Boguslavskiy L."/>
            <person name="Bonnet C."/>
            <person name="Boukhgalter B."/>
            <person name="Bourzgui I."/>
            <person name="Brown A."/>
            <person name="Cahill P."/>
            <person name="Channer S."/>
            <person name="Cheshatsang Y."/>
            <person name="Chuda L."/>
            <person name="Citroen M."/>
            <person name="Collymore A."/>
            <person name="Cooke P."/>
            <person name="Costello M."/>
            <person name="D'Aco K."/>
            <person name="Daza R."/>
            <person name="De Haan G."/>
            <person name="DeGray S."/>
            <person name="DeMaso C."/>
            <person name="Dhargay N."/>
            <person name="Dooley K."/>
            <person name="Dooley E."/>
            <person name="Doricent M."/>
            <person name="Dorje P."/>
            <person name="Dorjee K."/>
            <person name="Dupes A."/>
            <person name="Elong R."/>
            <person name="Falk J."/>
            <person name="Farina A."/>
            <person name="Faro S."/>
            <person name="Ferguson D."/>
            <person name="Fisher S."/>
            <person name="Foley C.D."/>
            <person name="Franke A."/>
            <person name="Friedrich D."/>
            <person name="Gadbois L."/>
            <person name="Gearin G."/>
            <person name="Gearin C.R."/>
            <person name="Giannoukos G."/>
            <person name="Goode T."/>
            <person name="Graham J."/>
            <person name="Grandbois E."/>
            <person name="Grewal S."/>
            <person name="Gyaltsen K."/>
            <person name="Hafez N."/>
            <person name="Hagos B."/>
            <person name="Hall J."/>
            <person name="Henson C."/>
            <person name="Hollinger A."/>
            <person name="Honan T."/>
            <person name="Huard M.D."/>
            <person name="Hughes L."/>
            <person name="Hurhula B."/>
            <person name="Husby M.E."/>
            <person name="Kamat A."/>
            <person name="Kanga B."/>
            <person name="Kashin S."/>
            <person name="Khazanovich D."/>
            <person name="Kisner P."/>
            <person name="Lance K."/>
            <person name="Lara M."/>
            <person name="Lee W."/>
            <person name="Lennon N."/>
            <person name="Letendre F."/>
            <person name="LeVine R."/>
            <person name="Lipovsky A."/>
            <person name="Liu X."/>
            <person name="Liu J."/>
            <person name="Liu S."/>
            <person name="Lokyitsang T."/>
            <person name="Lokyitsang Y."/>
            <person name="Lubonja R."/>
            <person name="Lui A."/>
            <person name="MacDonald P."/>
            <person name="Magnisalis V."/>
            <person name="Maru K."/>
            <person name="Matthews C."/>
            <person name="McCusker W."/>
            <person name="McDonough S."/>
            <person name="Mehta T."/>
            <person name="Meldrim J."/>
            <person name="Meneus L."/>
            <person name="Mihai O."/>
            <person name="Mihalev A."/>
            <person name="Mihova T."/>
            <person name="Mittelman R."/>
            <person name="Mlenga V."/>
            <person name="Montmayeur A."/>
            <person name="Mulrain L."/>
            <person name="Navidi A."/>
            <person name="Naylor J."/>
            <person name="Negash T."/>
            <person name="Nguyen T."/>
            <person name="Nguyen N."/>
            <person name="Nicol R."/>
            <person name="Norbu C."/>
            <person name="Norbu N."/>
            <person name="Novod N."/>
            <person name="O'Neill B."/>
            <person name="Osman S."/>
            <person name="Markiewicz E."/>
            <person name="Oyono O.L."/>
            <person name="Patti C."/>
            <person name="Phunkhang P."/>
            <person name="Pierre F."/>
            <person name="Priest M."/>
            <person name="Raghuraman S."/>
            <person name="Rege F."/>
            <person name="Reyes R."/>
            <person name="Rise C."/>
            <person name="Rogov P."/>
            <person name="Ross K."/>
            <person name="Ryan E."/>
            <person name="Settipalli S."/>
            <person name="Shea T."/>
            <person name="Sherpa N."/>
            <person name="Shi L."/>
            <person name="Shih D."/>
            <person name="Sparrow T."/>
            <person name="Spaulding J."/>
            <person name="Stalker J."/>
            <person name="Stange-Thomann N."/>
            <person name="Stavropoulos S."/>
            <person name="Stone C."/>
            <person name="Strader C."/>
            <person name="Tesfaye S."/>
            <person name="Thomson T."/>
            <person name="Thoulutsang Y."/>
            <person name="Thoulutsang D."/>
            <person name="Topham K."/>
            <person name="Topping I."/>
            <person name="Tsamla T."/>
            <person name="Vassiliev H."/>
            <person name="Vo A."/>
            <person name="Wangchuk T."/>
            <person name="Wangdi T."/>
            <person name="Weiand M."/>
            <person name="Wilkinson J."/>
            <person name="Wilson A."/>
            <person name="Yadav S."/>
            <person name="Young G."/>
            <person name="Yu Q."/>
            <person name="Zembek L."/>
            <person name="Zhong D."/>
            <person name="Zimmer A."/>
            <person name="Zwirko Z."/>
            <person name="Jaffe D.B."/>
            <person name="Alvarez P."/>
            <person name="Brockman W."/>
            <person name="Butler J."/>
            <person name="Chin C."/>
            <person name="Gnerre S."/>
            <person name="Grabherr M."/>
            <person name="Kleber M."/>
            <person name="Mauceli E."/>
            <person name="MacCallum I."/>
        </authorList>
    </citation>
    <scope>NUCLEOTIDE SEQUENCE [LARGE SCALE GENOMIC DNA]</scope>
    <source>
        <strain evidence="3">Tucson 14030-0811.24</strain>
    </source>
</reference>
<proteinExistence type="predicted"/>
<organism evidence="2 3">
    <name type="scientific">Drosophila willistoni</name>
    <name type="common">Fruit fly</name>
    <dbReference type="NCBI Taxonomy" id="7260"/>
    <lineage>
        <taxon>Eukaryota</taxon>
        <taxon>Metazoa</taxon>
        <taxon>Ecdysozoa</taxon>
        <taxon>Arthropoda</taxon>
        <taxon>Hexapoda</taxon>
        <taxon>Insecta</taxon>
        <taxon>Pterygota</taxon>
        <taxon>Neoptera</taxon>
        <taxon>Endopterygota</taxon>
        <taxon>Diptera</taxon>
        <taxon>Brachycera</taxon>
        <taxon>Muscomorpha</taxon>
        <taxon>Ephydroidea</taxon>
        <taxon>Drosophilidae</taxon>
        <taxon>Drosophila</taxon>
        <taxon>Sophophora</taxon>
    </lineage>
</organism>
<sequence>MSNKKRVNLLNTEVAEMSMASLESNDGAGDGLSKVNIEDPLSELPSTSKNCPRMTKSPWIFNDNNNSDSSTSLFSDGSSCLLVPSSHKTTPSDAYVPWRNTSQWRNHPGRDNLIPHSLMKSVCSAANGRKFCRARIVYRNHNFGLRPRPPCLVESRCDRCRVGRTRTLAFNFDLMAQHKRKQKIKEKLKLMKMKEAKRRQAQRKNQRPRIKPRWAMRKR</sequence>
<dbReference type="Proteomes" id="UP000007798">
    <property type="component" value="Unassembled WGS sequence"/>
</dbReference>
<evidence type="ECO:0000313" key="3">
    <source>
        <dbReference type="Proteomes" id="UP000007798"/>
    </source>
</evidence>
<dbReference type="EMBL" id="CH963857">
    <property type="protein sequence ID" value="KRF98469.1"/>
    <property type="molecule type" value="Genomic_DNA"/>
</dbReference>
<dbReference type="InParanoid" id="A0A0Q9X149"/>
<feature type="compositionally biased region" description="Basic residues" evidence="1">
    <location>
        <begin position="195"/>
        <end position="219"/>
    </location>
</feature>
<evidence type="ECO:0000313" key="2">
    <source>
        <dbReference type="EMBL" id="KRF98469.1"/>
    </source>
</evidence>
<name>A0A0Q9X149_DROWI</name>
<evidence type="ECO:0000256" key="1">
    <source>
        <dbReference type="SAM" id="MobiDB-lite"/>
    </source>
</evidence>
<protein>
    <submittedName>
        <fullName evidence="2">Uncharacterized protein</fullName>
    </submittedName>
</protein>
<dbReference type="AlphaFoldDB" id="A0A0Q9X149"/>
<accession>A0A0Q9X149</accession>
<gene>
    <name evidence="2" type="primary">Dwil\GK27841</name>
    <name evidence="2" type="ORF">Dwil_GK27841</name>
</gene>
<keyword evidence="3" id="KW-1185">Reference proteome</keyword>